<dbReference type="EMBL" id="CP097899">
    <property type="protein sequence ID" value="URN95315.1"/>
    <property type="molecule type" value="Genomic_DNA"/>
</dbReference>
<feature type="transmembrane region" description="Helical" evidence="1">
    <location>
        <begin position="180"/>
        <end position="203"/>
    </location>
</feature>
<feature type="transmembrane region" description="Helical" evidence="1">
    <location>
        <begin position="82"/>
        <end position="99"/>
    </location>
</feature>
<dbReference type="PANTHER" id="PTHR40448:SF1">
    <property type="entry name" value="TWO-COMPONENT SENSOR HISTIDINE KINASE"/>
    <property type="match status" value="1"/>
</dbReference>
<dbReference type="InterPro" id="IPR036890">
    <property type="entry name" value="HATPase_C_sf"/>
</dbReference>
<feature type="transmembrane region" description="Helical" evidence="1">
    <location>
        <begin position="6"/>
        <end position="25"/>
    </location>
</feature>
<feature type="transmembrane region" description="Helical" evidence="1">
    <location>
        <begin position="146"/>
        <end position="168"/>
    </location>
</feature>
<keyword evidence="1" id="KW-0472">Membrane</keyword>
<dbReference type="AlphaFoldDB" id="A0A9J6ZGK1"/>
<keyword evidence="1" id="KW-0812">Transmembrane</keyword>
<dbReference type="SUPFAM" id="SSF55874">
    <property type="entry name" value="ATPase domain of HSP90 chaperone/DNA topoisomerase II/histidine kinase"/>
    <property type="match status" value="1"/>
</dbReference>
<reference evidence="3" key="1">
    <citation type="submission" date="2022-05" db="EMBL/GenBank/DDBJ databases">
        <title>Novel bacterial taxa in a minimal lignocellulolytic consortium and its capacity to transform plastics disclosed by genome-resolved metagenomics.</title>
        <authorList>
            <person name="Rodriguez C.A.D."/>
            <person name="Diaz-Garcia L."/>
            <person name="Herrera K."/>
            <person name="Tarazona N.A."/>
            <person name="Sproer C."/>
            <person name="Overmann J."/>
            <person name="Jimenez D.J."/>
        </authorList>
    </citation>
    <scope>NUCLEOTIDE SEQUENCE</scope>
    <source>
        <strain evidence="3">MAG5</strain>
    </source>
</reference>
<dbReference type="Pfam" id="PF14501">
    <property type="entry name" value="HATPase_c_5"/>
    <property type="match status" value="1"/>
</dbReference>
<accession>A0A9J6ZGK1</accession>
<proteinExistence type="predicted"/>
<feature type="transmembrane region" description="Helical" evidence="1">
    <location>
        <begin position="34"/>
        <end position="52"/>
    </location>
</feature>
<protein>
    <submittedName>
        <fullName evidence="3">GHKL domain-containing protein</fullName>
    </submittedName>
</protein>
<dbReference type="KEGG" id="plig:NAG76_03385"/>
<dbReference type="Proteomes" id="UP001056756">
    <property type="component" value="Chromosome"/>
</dbReference>
<evidence type="ECO:0000313" key="3">
    <source>
        <dbReference type="EMBL" id="URN95315.1"/>
    </source>
</evidence>
<organism evidence="3 4">
    <name type="scientific">Candidatus Pristimantibacillus lignocellulolyticus</name>
    <dbReference type="NCBI Taxonomy" id="2994561"/>
    <lineage>
        <taxon>Bacteria</taxon>
        <taxon>Bacillati</taxon>
        <taxon>Bacillota</taxon>
        <taxon>Bacilli</taxon>
        <taxon>Bacillales</taxon>
        <taxon>Paenibacillaceae</taxon>
        <taxon>Candidatus Pristimantibacillus</taxon>
    </lineage>
</organism>
<evidence type="ECO:0000256" key="1">
    <source>
        <dbReference type="SAM" id="Phobius"/>
    </source>
</evidence>
<evidence type="ECO:0000259" key="2">
    <source>
        <dbReference type="Pfam" id="PF14501"/>
    </source>
</evidence>
<dbReference type="PANTHER" id="PTHR40448">
    <property type="entry name" value="TWO-COMPONENT SENSOR HISTIDINE KINASE"/>
    <property type="match status" value="1"/>
</dbReference>
<dbReference type="Gene3D" id="3.30.565.10">
    <property type="entry name" value="Histidine kinase-like ATPase, C-terminal domain"/>
    <property type="match status" value="1"/>
</dbReference>
<gene>
    <name evidence="3" type="ORF">NAG76_03385</name>
</gene>
<name>A0A9J6ZGK1_9BACL</name>
<evidence type="ECO:0000313" key="4">
    <source>
        <dbReference type="Proteomes" id="UP001056756"/>
    </source>
</evidence>
<dbReference type="GO" id="GO:0042802">
    <property type="term" value="F:identical protein binding"/>
    <property type="evidence" value="ECO:0007669"/>
    <property type="project" value="TreeGrafter"/>
</dbReference>
<sequence>MRQLEMLAHGVLELSFIFGGFFYTVNIKPTLKMIALYILISVVPTILLLIWFPQWLFITYLLISTVVIFCFITKTILSAMNFCVIVVGGIVADHFSMLLKNYLIDSVGETSIVIELVLFCFIYAVLIHIYKVTIQKDNKSLEFPWFVQYSLLIIMIVTLFVVYLTMFLQTSNDEFQLVKINLLVQLSYFVSMIILFTLLLNYFKKRNSIRQKEIEFEQFLYYMKELEQVNQDMHKFRHDYVNILLTMRGFLDDNNMTGLKSYFHDHIIKVEQQTLHHNLMFIQLKNIKISELKGLIATKLIAAEKSKVLVNVEVPDEITKIDMDIIDLARIIGILLDNAIEGSEDIQFAKINVAILLTIEGNVVIVIENRTNLIDVNVSRLFDENVSTKGSQRGLGLSTVRSIISNYPNTVINTSIDNEWFIQEVVVETRRVS</sequence>
<feature type="transmembrane region" description="Helical" evidence="1">
    <location>
        <begin position="58"/>
        <end position="77"/>
    </location>
</feature>
<feature type="transmembrane region" description="Helical" evidence="1">
    <location>
        <begin position="111"/>
        <end position="134"/>
    </location>
</feature>
<dbReference type="InterPro" id="IPR032834">
    <property type="entry name" value="NatK-like_C"/>
</dbReference>
<keyword evidence="1" id="KW-1133">Transmembrane helix</keyword>
<feature type="domain" description="Sensor histidine kinase NatK-like C-terminal" evidence="2">
    <location>
        <begin position="323"/>
        <end position="427"/>
    </location>
</feature>